<feature type="compositionally biased region" description="Polar residues" evidence="1">
    <location>
        <begin position="521"/>
        <end position="537"/>
    </location>
</feature>
<feature type="region of interest" description="Disordered" evidence="1">
    <location>
        <begin position="237"/>
        <end position="568"/>
    </location>
</feature>
<feature type="compositionally biased region" description="Acidic residues" evidence="1">
    <location>
        <begin position="9"/>
        <end position="21"/>
    </location>
</feature>
<reference evidence="2" key="2">
    <citation type="journal article" date="2023" name="IMA Fungus">
        <title>Comparative genomic study of the Penicillium genus elucidates a diverse pangenome and 15 lateral gene transfer events.</title>
        <authorList>
            <person name="Petersen C."/>
            <person name="Sorensen T."/>
            <person name="Nielsen M.R."/>
            <person name="Sondergaard T.E."/>
            <person name="Sorensen J.L."/>
            <person name="Fitzpatrick D.A."/>
            <person name="Frisvad J.C."/>
            <person name="Nielsen K.L."/>
        </authorList>
    </citation>
    <scope>NUCLEOTIDE SEQUENCE</scope>
    <source>
        <strain evidence="2">IBT 21472</strain>
    </source>
</reference>
<feature type="region of interest" description="Disordered" evidence="1">
    <location>
        <begin position="1"/>
        <end position="48"/>
    </location>
</feature>
<feature type="compositionally biased region" description="Polar residues" evidence="1">
    <location>
        <begin position="432"/>
        <end position="442"/>
    </location>
</feature>
<dbReference type="OrthoDB" id="5404794at2759"/>
<evidence type="ECO:0000313" key="3">
    <source>
        <dbReference type="Proteomes" id="UP001147746"/>
    </source>
</evidence>
<evidence type="ECO:0000256" key="1">
    <source>
        <dbReference type="SAM" id="MobiDB-lite"/>
    </source>
</evidence>
<protein>
    <submittedName>
        <fullName evidence="2">Uncharacterized protein</fullName>
    </submittedName>
</protein>
<reference evidence="2" key="1">
    <citation type="submission" date="2022-12" db="EMBL/GenBank/DDBJ databases">
        <authorList>
            <person name="Petersen C."/>
        </authorList>
    </citation>
    <scope>NUCLEOTIDE SEQUENCE</scope>
    <source>
        <strain evidence="2">IBT 21472</strain>
    </source>
</reference>
<dbReference type="Proteomes" id="UP001147746">
    <property type="component" value="Unassembled WGS sequence"/>
</dbReference>
<sequence length="587" mass="64061">MSWDRVIQDSDEDEPLVEEEASTSIDPPQGLESFIQGHHDPGADQQTHYPIEHHDASAELQLNVNFDQFLQSQENHRANLNSSQQRREERWIPSTGEGGGGSIGACSQQASVLELTHLGTGAMMTEIGLAQQRLFDDEASSLAQRLPSTATPYSSEISQPGSFPTMPIYQYQQTNEVTNIESKPIKKVVYPSYEATQLVPSIQAHGHEYSTPVASTTVDSPLGEYGETISYPSTIHITQNSRAHPPQKDTGRSKSLQSQPYSPHDTEPMSSVASPGVSRAKSDNARSGLMSPRYSEADTHDELSLPAVTVEVTTVKKRGPPKKQSMPENDDDDELAMVESGSIKSKPEKRKPGRPSKAATSGETTTNKKEVVGAEPPRANRVTILKVKAPLPPDGKETKKKVKRSKTADSVMQKTRAADDDVIWVDPRPIQTDANNTSTKTTIPEPIKGNAPQSTKNPSMEEKAQSKQSEEQPAPKKRGRKRKTTSEQPIDAEALKENQAPEPPVPAPEATSDIPVEKPTVPSTDQTPVLETLNEPTNPLPQTPQPDMKTRKTPGAHSPISSTGKVPYRVGLSKRARIAPLLKVVRK</sequence>
<gene>
    <name evidence="2" type="ORF">N7476_000375</name>
</gene>
<feature type="region of interest" description="Disordered" evidence="1">
    <location>
        <begin position="78"/>
        <end position="103"/>
    </location>
</feature>
<organism evidence="2 3">
    <name type="scientific">Penicillium atrosanguineum</name>
    <dbReference type="NCBI Taxonomy" id="1132637"/>
    <lineage>
        <taxon>Eukaryota</taxon>
        <taxon>Fungi</taxon>
        <taxon>Dikarya</taxon>
        <taxon>Ascomycota</taxon>
        <taxon>Pezizomycotina</taxon>
        <taxon>Eurotiomycetes</taxon>
        <taxon>Eurotiomycetidae</taxon>
        <taxon>Eurotiales</taxon>
        <taxon>Aspergillaceae</taxon>
        <taxon>Penicillium</taxon>
    </lineage>
</organism>
<dbReference type="AlphaFoldDB" id="A0A9W9QGJ5"/>
<keyword evidence="3" id="KW-1185">Reference proteome</keyword>
<proteinExistence type="predicted"/>
<accession>A0A9W9QGJ5</accession>
<evidence type="ECO:0000313" key="2">
    <source>
        <dbReference type="EMBL" id="KAJ5330592.1"/>
    </source>
</evidence>
<comment type="caution">
    <text evidence="2">The sequence shown here is derived from an EMBL/GenBank/DDBJ whole genome shotgun (WGS) entry which is preliminary data.</text>
</comment>
<dbReference type="EMBL" id="JAPZBO010000001">
    <property type="protein sequence ID" value="KAJ5330592.1"/>
    <property type="molecule type" value="Genomic_DNA"/>
</dbReference>
<name>A0A9W9QGJ5_9EURO</name>
<feature type="compositionally biased region" description="Basic and acidic residues" evidence="1">
    <location>
        <begin position="459"/>
        <end position="474"/>
    </location>
</feature>